<organism evidence="1 2">
    <name type="scientific">Porites evermanni</name>
    <dbReference type="NCBI Taxonomy" id="104178"/>
    <lineage>
        <taxon>Eukaryota</taxon>
        <taxon>Metazoa</taxon>
        <taxon>Cnidaria</taxon>
        <taxon>Anthozoa</taxon>
        <taxon>Hexacorallia</taxon>
        <taxon>Scleractinia</taxon>
        <taxon>Fungiina</taxon>
        <taxon>Poritidae</taxon>
        <taxon>Porites</taxon>
    </lineage>
</organism>
<feature type="non-terminal residue" evidence="1">
    <location>
        <position position="1"/>
    </location>
</feature>
<evidence type="ECO:0000313" key="2">
    <source>
        <dbReference type="Proteomes" id="UP001159427"/>
    </source>
</evidence>
<proteinExistence type="predicted"/>
<accession>A0ABN8MHB5</accession>
<protein>
    <submittedName>
        <fullName evidence="1">Uncharacterized protein</fullName>
    </submittedName>
</protein>
<evidence type="ECO:0000313" key="1">
    <source>
        <dbReference type="EMBL" id="CAH3028160.1"/>
    </source>
</evidence>
<sequence>AQTLVGSIQAGVPLSRVNTNAGADDDDDDDHDDDSRLAKLAKFVRVLTLKPVHLEEDCPITTSGQFKLPVQTSNFSCTELNTYLGRPN</sequence>
<keyword evidence="2" id="KW-1185">Reference proteome</keyword>
<dbReference type="Proteomes" id="UP001159427">
    <property type="component" value="Unassembled WGS sequence"/>
</dbReference>
<reference evidence="1 2" key="1">
    <citation type="submission" date="2022-05" db="EMBL/GenBank/DDBJ databases">
        <authorList>
            <consortium name="Genoscope - CEA"/>
            <person name="William W."/>
        </authorList>
    </citation>
    <scope>NUCLEOTIDE SEQUENCE [LARGE SCALE GENOMIC DNA]</scope>
</reference>
<name>A0ABN8MHB5_9CNID</name>
<gene>
    <name evidence="1" type="ORF">PEVE_00033290</name>
</gene>
<comment type="caution">
    <text evidence="1">The sequence shown here is derived from an EMBL/GenBank/DDBJ whole genome shotgun (WGS) entry which is preliminary data.</text>
</comment>
<dbReference type="EMBL" id="CALNXI010000494">
    <property type="protein sequence ID" value="CAH3028160.1"/>
    <property type="molecule type" value="Genomic_DNA"/>
</dbReference>